<keyword evidence="1" id="KW-0472">Membrane</keyword>
<dbReference type="EMBL" id="BPWL01000008">
    <property type="protein sequence ID" value="GJJ13553.1"/>
    <property type="molecule type" value="Genomic_DNA"/>
</dbReference>
<keyword evidence="1" id="KW-0812">Transmembrane</keyword>
<sequence length="94" mass="10536">MVSVRHDLKAQFNIFAAYVTIYGIFAAATEFLTLFGIQDNLGFNIEIIAIVVVLLDGLWKLKRSLGLRGNKDLVTSLLRQDLYFLSYTLGTAHV</sequence>
<protein>
    <submittedName>
        <fullName evidence="2">Uncharacterized protein</fullName>
    </submittedName>
</protein>
<evidence type="ECO:0000313" key="2">
    <source>
        <dbReference type="EMBL" id="GJJ13553.1"/>
    </source>
</evidence>
<accession>A0AAV5AKD3</accession>
<organism evidence="2 3">
    <name type="scientific">Clathrus columnatus</name>
    <dbReference type="NCBI Taxonomy" id="1419009"/>
    <lineage>
        <taxon>Eukaryota</taxon>
        <taxon>Fungi</taxon>
        <taxon>Dikarya</taxon>
        <taxon>Basidiomycota</taxon>
        <taxon>Agaricomycotina</taxon>
        <taxon>Agaricomycetes</taxon>
        <taxon>Phallomycetidae</taxon>
        <taxon>Phallales</taxon>
        <taxon>Clathraceae</taxon>
        <taxon>Clathrus</taxon>
    </lineage>
</organism>
<dbReference type="AlphaFoldDB" id="A0AAV5AKD3"/>
<reference evidence="2" key="1">
    <citation type="submission" date="2021-10" db="EMBL/GenBank/DDBJ databases">
        <title>De novo Genome Assembly of Clathrus columnatus (Basidiomycota, Fungi) Using Illumina and Nanopore Sequence Data.</title>
        <authorList>
            <person name="Ogiso-Tanaka E."/>
            <person name="Itagaki H."/>
            <person name="Hosoya T."/>
            <person name="Hosaka K."/>
        </authorList>
    </citation>
    <scope>NUCLEOTIDE SEQUENCE</scope>
    <source>
        <strain evidence="2">MO-923</strain>
    </source>
</reference>
<name>A0AAV5AKD3_9AGAM</name>
<dbReference type="Proteomes" id="UP001050691">
    <property type="component" value="Unassembled WGS sequence"/>
</dbReference>
<feature type="transmembrane region" description="Helical" evidence="1">
    <location>
        <begin position="12"/>
        <end position="35"/>
    </location>
</feature>
<keyword evidence="3" id="KW-1185">Reference proteome</keyword>
<evidence type="ECO:0000256" key="1">
    <source>
        <dbReference type="SAM" id="Phobius"/>
    </source>
</evidence>
<comment type="caution">
    <text evidence="2">The sequence shown here is derived from an EMBL/GenBank/DDBJ whole genome shotgun (WGS) entry which is preliminary data.</text>
</comment>
<gene>
    <name evidence="2" type="ORF">Clacol_007808</name>
</gene>
<feature type="transmembrane region" description="Helical" evidence="1">
    <location>
        <begin position="41"/>
        <end position="59"/>
    </location>
</feature>
<proteinExistence type="predicted"/>
<evidence type="ECO:0000313" key="3">
    <source>
        <dbReference type="Proteomes" id="UP001050691"/>
    </source>
</evidence>
<keyword evidence="1" id="KW-1133">Transmembrane helix</keyword>